<dbReference type="GO" id="GO:0016567">
    <property type="term" value="P:protein ubiquitination"/>
    <property type="evidence" value="ECO:0007669"/>
    <property type="project" value="TreeGrafter"/>
</dbReference>
<keyword evidence="5 7" id="KW-0802">TPR repeat</keyword>
<keyword evidence="1" id="KW-0132">Cell division</keyword>
<dbReference type="GO" id="GO:0005737">
    <property type="term" value="C:cytoplasm"/>
    <property type="evidence" value="ECO:0007669"/>
    <property type="project" value="TreeGrafter"/>
</dbReference>
<evidence type="ECO:0000256" key="4">
    <source>
        <dbReference type="ARBA" id="ARBA00022786"/>
    </source>
</evidence>
<gene>
    <name evidence="8" type="primary">CDC16</name>
    <name evidence="8" type="ORF">EC973_000513</name>
</gene>
<dbReference type="GO" id="GO:0031145">
    <property type="term" value="P:anaphase-promoting complex-dependent catabolic process"/>
    <property type="evidence" value="ECO:0007669"/>
    <property type="project" value="TreeGrafter"/>
</dbReference>
<dbReference type="GO" id="GO:0045842">
    <property type="term" value="P:positive regulation of mitotic metaphase/anaphase transition"/>
    <property type="evidence" value="ECO:0007669"/>
    <property type="project" value="TreeGrafter"/>
</dbReference>
<dbReference type="GO" id="GO:0005680">
    <property type="term" value="C:anaphase-promoting complex"/>
    <property type="evidence" value="ECO:0007669"/>
    <property type="project" value="UniProtKB-ARBA"/>
</dbReference>
<dbReference type="InterPro" id="IPR019734">
    <property type="entry name" value="TPR_rpt"/>
</dbReference>
<evidence type="ECO:0000256" key="7">
    <source>
        <dbReference type="PROSITE-ProRule" id="PRU00339"/>
    </source>
</evidence>
<accession>A0A8H7BQM8</accession>
<keyword evidence="6" id="KW-0131">Cell cycle</keyword>
<keyword evidence="2" id="KW-0677">Repeat</keyword>
<dbReference type="Pfam" id="PF13181">
    <property type="entry name" value="TPR_8"/>
    <property type="match status" value="3"/>
</dbReference>
<dbReference type="Pfam" id="PF12895">
    <property type="entry name" value="ANAPC3"/>
    <property type="match status" value="1"/>
</dbReference>
<keyword evidence="4" id="KW-0833">Ubl conjugation pathway</keyword>
<dbReference type="AlphaFoldDB" id="A0A8H7BQM8"/>
<reference evidence="8" key="1">
    <citation type="submission" date="2020-01" db="EMBL/GenBank/DDBJ databases">
        <title>Genome Sequencing of Three Apophysomyces-Like Fungal Strains Confirms a Novel Fungal Genus in the Mucoromycota with divergent Burkholderia-like Endosymbiotic Bacteria.</title>
        <authorList>
            <person name="Stajich J.E."/>
            <person name="Macias A.M."/>
            <person name="Carter-House D."/>
            <person name="Lovett B."/>
            <person name="Kasson L.R."/>
            <person name="Berry K."/>
            <person name="Grigoriev I."/>
            <person name="Chang Y."/>
            <person name="Spatafora J."/>
            <person name="Kasson M.T."/>
        </authorList>
    </citation>
    <scope>NUCLEOTIDE SEQUENCE</scope>
    <source>
        <strain evidence="8">NRRL A-21654</strain>
    </source>
</reference>
<dbReference type="Proteomes" id="UP000605846">
    <property type="component" value="Unassembled WGS sequence"/>
</dbReference>
<evidence type="ECO:0000256" key="1">
    <source>
        <dbReference type="ARBA" id="ARBA00022618"/>
    </source>
</evidence>
<comment type="caution">
    <text evidence="8">The sequence shown here is derived from an EMBL/GenBank/DDBJ whole genome shotgun (WGS) entry which is preliminary data.</text>
</comment>
<evidence type="ECO:0000313" key="9">
    <source>
        <dbReference type="Proteomes" id="UP000605846"/>
    </source>
</evidence>
<evidence type="ECO:0000256" key="2">
    <source>
        <dbReference type="ARBA" id="ARBA00022737"/>
    </source>
</evidence>
<sequence>MREPGLLSWPSPAQYNFRTPRPLRQRFSDAGLDTLRDVRLRNLRDEADHLHLPKAAAFFGDLSMAISDEVENVYALAQTYYQTQQYERALDLLNKKDTLIKSVECRYLAGICALESAMCYVRGHAYLQLHEVQKAKNCFKEALTVDVKCYDALEALIQFNMLEEADEWSFVSTLPYREHCGEDMEFFRTLYMLKLKRFSHLNEIVDAQKRAEEEYKAGRSLDVLHSQAETFLAEGKFEQCLDICTERDPFYTNYIPAYVACLYELGRKVELYEIAQELVDRLNDKAVSWYVVGMYYLFVKKHQEARRYFTQSTTIDRNFEPAWLGYGHALAAEKDCDQAINAYLSCCKLNPGSHLPYMYIAMQYMEQSNMELAKEYLVKSMAKCSTDPFLLNEFGVYHYKMGEYDQN</sequence>
<name>A0A8H7BQM8_9FUNG</name>
<feature type="repeat" description="TPR" evidence="7">
    <location>
        <begin position="286"/>
        <end position="319"/>
    </location>
</feature>
<keyword evidence="3" id="KW-0498">Mitosis</keyword>
<proteinExistence type="predicted"/>
<dbReference type="GO" id="GO:0051301">
    <property type="term" value="P:cell division"/>
    <property type="evidence" value="ECO:0007669"/>
    <property type="project" value="UniProtKB-KW"/>
</dbReference>
<organism evidence="8 9">
    <name type="scientific">Apophysomyces ossiformis</name>
    <dbReference type="NCBI Taxonomy" id="679940"/>
    <lineage>
        <taxon>Eukaryota</taxon>
        <taxon>Fungi</taxon>
        <taxon>Fungi incertae sedis</taxon>
        <taxon>Mucoromycota</taxon>
        <taxon>Mucoromycotina</taxon>
        <taxon>Mucoromycetes</taxon>
        <taxon>Mucorales</taxon>
        <taxon>Mucorineae</taxon>
        <taxon>Mucoraceae</taxon>
        <taxon>Apophysomyces</taxon>
    </lineage>
</organism>
<evidence type="ECO:0000256" key="5">
    <source>
        <dbReference type="ARBA" id="ARBA00022803"/>
    </source>
</evidence>
<dbReference type="Gene3D" id="1.25.40.10">
    <property type="entry name" value="Tetratricopeptide repeat domain"/>
    <property type="match status" value="1"/>
</dbReference>
<dbReference type="SMART" id="SM00028">
    <property type="entry name" value="TPR"/>
    <property type="match status" value="4"/>
</dbReference>
<protein>
    <submittedName>
        <fullName evidence="8">Anaphase promoting complex subunit cdc16</fullName>
    </submittedName>
</protein>
<dbReference type="EMBL" id="JABAYA010000106">
    <property type="protein sequence ID" value="KAF7725020.1"/>
    <property type="molecule type" value="Genomic_DNA"/>
</dbReference>
<dbReference type="PROSITE" id="PS50005">
    <property type="entry name" value="TPR"/>
    <property type="match status" value="1"/>
</dbReference>
<dbReference type="SUPFAM" id="SSF48452">
    <property type="entry name" value="TPR-like"/>
    <property type="match status" value="2"/>
</dbReference>
<dbReference type="InterPro" id="IPR011990">
    <property type="entry name" value="TPR-like_helical_dom_sf"/>
</dbReference>
<evidence type="ECO:0000256" key="3">
    <source>
        <dbReference type="ARBA" id="ARBA00022776"/>
    </source>
</evidence>
<dbReference type="PANTHER" id="PTHR12558:SF9">
    <property type="entry name" value="CELL DIVISION CYCLE PROTEIN 16 HOMOLOG"/>
    <property type="match status" value="1"/>
</dbReference>
<evidence type="ECO:0000256" key="6">
    <source>
        <dbReference type="ARBA" id="ARBA00023306"/>
    </source>
</evidence>
<dbReference type="PANTHER" id="PTHR12558">
    <property type="entry name" value="CELL DIVISION CYCLE 16,23,27"/>
    <property type="match status" value="1"/>
</dbReference>
<keyword evidence="9" id="KW-1185">Reference proteome</keyword>
<dbReference type="OrthoDB" id="10006270at2759"/>
<evidence type="ECO:0000313" key="8">
    <source>
        <dbReference type="EMBL" id="KAF7725020.1"/>
    </source>
</evidence>